<dbReference type="EMBL" id="JACASE010000002">
    <property type="protein sequence ID" value="KAF6495666.1"/>
    <property type="molecule type" value="Genomic_DNA"/>
</dbReference>
<evidence type="ECO:0000313" key="3">
    <source>
        <dbReference type="Proteomes" id="UP000593571"/>
    </source>
</evidence>
<evidence type="ECO:0000313" key="2">
    <source>
        <dbReference type="EMBL" id="KAF6495666.1"/>
    </source>
</evidence>
<dbReference type="Proteomes" id="UP000593571">
    <property type="component" value="Unassembled WGS sequence"/>
</dbReference>
<feature type="region of interest" description="Disordered" evidence="1">
    <location>
        <begin position="92"/>
        <end position="113"/>
    </location>
</feature>
<feature type="compositionally biased region" description="Low complexity" evidence="1">
    <location>
        <begin position="150"/>
        <end position="163"/>
    </location>
</feature>
<feature type="region of interest" description="Disordered" evidence="1">
    <location>
        <begin position="1"/>
        <end position="53"/>
    </location>
</feature>
<name>A0A7J8JFL4_ROUAE</name>
<feature type="region of interest" description="Disordered" evidence="1">
    <location>
        <begin position="144"/>
        <end position="163"/>
    </location>
</feature>
<proteinExistence type="predicted"/>
<feature type="compositionally biased region" description="Basic and acidic residues" evidence="1">
    <location>
        <begin position="103"/>
        <end position="113"/>
    </location>
</feature>
<accession>A0A7J8JFL4</accession>
<evidence type="ECO:0000256" key="1">
    <source>
        <dbReference type="SAM" id="MobiDB-lite"/>
    </source>
</evidence>
<reference evidence="2 3" key="1">
    <citation type="journal article" date="2020" name="Nature">
        <title>Six reference-quality genomes reveal evolution of bat adaptations.</title>
        <authorList>
            <person name="Jebb D."/>
            <person name="Huang Z."/>
            <person name="Pippel M."/>
            <person name="Hughes G.M."/>
            <person name="Lavrichenko K."/>
            <person name="Devanna P."/>
            <person name="Winkler S."/>
            <person name="Jermiin L.S."/>
            <person name="Skirmuntt E.C."/>
            <person name="Katzourakis A."/>
            <person name="Burkitt-Gray L."/>
            <person name="Ray D.A."/>
            <person name="Sullivan K.A.M."/>
            <person name="Roscito J.G."/>
            <person name="Kirilenko B.M."/>
            <person name="Davalos L.M."/>
            <person name="Corthals A.P."/>
            <person name="Power M.L."/>
            <person name="Jones G."/>
            <person name="Ransome R.D."/>
            <person name="Dechmann D.K.N."/>
            <person name="Locatelli A.G."/>
            <person name="Puechmaille S.J."/>
            <person name="Fedrigo O."/>
            <person name="Jarvis E.D."/>
            <person name="Hiller M."/>
            <person name="Vernes S.C."/>
            <person name="Myers E.W."/>
            <person name="Teeling E.C."/>
        </authorList>
    </citation>
    <scope>NUCLEOTIDE SEQUENCE [LARGE SCALE GENOMIC DNA]</scope>
    <source>
        <strain evidence="2">MRouAeg1</strain>
        <tissue evidence="2">Muscle</tissue>
    </source>
</reference>
<protein>
    <submittedName>
        <fullName evidence="2">Uncharacterized protein</fullName>
    </submittedName>
</protein>
<sequence length="163" mass="17563">MGSALGQLGWPQGHRSQHGGDAFGGARTMEAADTAEPLRPRAPPPACSLVGTPVSPAPEVRGWCIAGSSREADSTGCVHTERDWLTQLWRHKSESAGQVSRPQPREEPQAEPRARPLAGFLLAWWGEGVSLCSIQAFDWLEEAHPRHGRPPASSECPASSSRR</sequence>
<dbReference type="AlphaFoldDB" id="A0A7J8JFL4"/>
<comment type="caution">
    <text evidence="2">The sequence shown here is derived from an EMBL/GenBank/DDBJ whole genome shotgun (WGS) entry which is preliminary data.</text>
</comment>
<organism evidence="2 3">
    <name type="scientific">Rousettus aegyptiacus</name>
    <name type="common">Egyptian fruit bat</name>
    <name type="synonym">Pteropus aegyptiacus</name>
    <dbReference type="NCBI Taxonomy" id="9407"/>
    <lineage>
        <taxon>Eukaryota</taxon>
        <taxon>Metazoa</taxon>
        <taxon>Chordata</taxon>
        <taxon>Craniata</taxon>
        <taxon>Vertebrata</taxon>
        <taxon>Euteleostomi</taxon>
        <taxon>Mammalia</taxon>
        <taxon>Eutheria</taxon>
        <taxon>Laurasiatheria</taxon>
        <taxon>Chiroptera</taxon>
        <taxon>Yinpterochiroptera</taxon>
        <taxon>Pteropodoidea</taxon>
        <taxon>Pteropodidae</taxon>
        <taxon>Rousettinae</taxon>
        <taxon>Rousettus</taxon>
    </lineage>
</organism>
<keyword evidence="3" id="KW-1185">Reference proteome</keyword>
<gene>
    <name evidence="2" type="ORF">HJG63_010075</name>
</gene>